<dbReference type="AlphaFoldDB" id="A0A3M8U433"/>
<dbReference type="Proteomes" id="UP000275401">
    <property type="component" value="Unassembled WGS sequence"/>
</dbReference>
<protein>
    <submittedName>
        <fullName evidence="6">FxsB family radical SAM/SPASM domain protein</fullName>
    </submittedName>
</protein>
<dbReference type="PANTHER" id="PTHR43273">
    <property type="entry name" value="ANAEROBIC SULFATASE-MATURATING ENZYME HOMOLOG ASLB-RELATED"/>
    <property type="match status" value="1"/>
</dbReference>
<comment type="caution">
    <text evidence="6">The sequence shown here is derived from an EMBL/GenBank/DDBJ whole genome shotgun (WGS) entry which is preliminary data.</text>
</comment>
<keyword evidence="1" id="KW-0949">S-adenosyl-L-methionine</keyword>
<dbReference type="InterPro" id="IPR058240">
    <property type="entry name" value="rSAM_sf"/>
</dbReference>
<accession>A0A3M8U433</accession>
<dbReference type="EMBL" id="RIBZ01000714">
    <property type="protein sequence ID" value="RNF97932.1"/>
    <property type="molecule type" value="Genomic_DNA"/>
</dbReference>
<dbReference type="CDD" id="cd01335">
    <property type="entry name" value="Radical_SAM"/>
    <property type="match status" value="1"/>
</dbReference>
<keyword evidence="2" id="KW-0479">Metal-binding</keyword>
<evidence type="ECO:0000256" key="2">
    <source>
        <dbReference type="ARBA" id="ARBA00022723"/>
    </source>
</evidence>
<dbReference type="InterPro" id="IPR007197">
    <property type="entry name" value="rSAM"/>
</dbReference>
<keyword evidence="4" id="KW-0411">Iron-sulfur</keyword>
<dbReference type="GO" id="GO:0016491">
    <property type="term" value="F:oxidoreductase activity"/>
    <property type="evidence" value="ECO:0007669"/>
    <property type="project" value="InterPro"/>
</dbReference>
<evidence type="ECO:0000256" key="1">
    <source>
        <dbReference type="ARBA" id="ARBA00022691"/>
    </source>
</evidence>
<evidence type="ECO:0000256" key="3">
    <source>
        <dbReference type="ARBA" id="ARBA00023004"/>
    </source>
</evidence>
<dbReference type="SFLD" id="SFLDG01067">
    <property type="entry name" value="SPASM/twitch_domain_containing"/>
    <property type="match status" value="1"/>
</dbReference>
<evidence type="ECO:0000313" key="7">
    <source>
        <dbReference type="Proteomes" id="UP000275401"/>
    </source>
</evidence>
<dbReference type="InterPro" id="IPR023867">
    <property type="entry name" value="Sulphatase_maturase_rSAM"/>
</dbReference>
<dbReference type="InterPro" id="IPR013785">
    <property type="entry name" value="Aldolase_TIM"/>
</dbReference>
<proteinExistence type="predicted"/>
<name>A0A3M8U433_9ACTN</name>
<organism evidence="6 7">
    <name type="scientific">Streptomyces botrytidirepellens</name>
    <dbReference type="NCBI Taxonomy" id="2486417"/>
    <lineage>
        <taxon>Bacteria</taxon>
        <taxon>Bacillati</taxon>
        <taxon>Actinomycetota</taxon>
        <taxon>Actinomycetes</taxon>
        <taxon>Kitasatosporales</taxon>
        <taxon>Streptomycetaceae</taxon>
        <taxon>Streptomyces</taxon>
    </lineage>
</organism>
<keyword evidence="3" id="KW-0408">Iron</keyword>
<keyword evidence="7" id="KW-1185">Reference proteome</keyword>
<dbReference type="SUPFAM" id="SSF102114">
    <property type="entry name" value="Radical SAM enzymes"/>
    <property type="match status" value="1"/>
</dbReference>
<dbReference type="Pfam" id="PF04055">
    <property type="entry name" value="Radical_SAM"/>
    <property type="match status" value="1"/>
</dbReference>
<evidence type="ECO:0000313" key="6">
    <source>
        <dbReference type="EMBL" id="RNF97932.1"/>
    </source>
</evidence>
<dbReference type="Gene3D" id="3.20.20.70">
    <property type="entry name" value="Aldolase class I"/>
    <property type="match status" value="1"/>
</dbReference>
<dbReference type="InterPro" id="IPR026335">
    <property type="entry name" value="rSAM_SPASM_FxsB"/>
</dbReference>
<feature type="domain" description="Radical SAM core" evidence="5">
    <location>
        <begin position="24"/>
        <end position="169"/>
    </location>
</feature>
<dbReference type="PANTHER" id="PTHR43273:SF8">
    <property type="entry name" value="RADICAL SAM DOMAIN PROTEIN"/>
    <property type="match status" value="1"/>
</dbReference>
<evidence type="ECO:0000256" key="4">
    <source>
        <dbReference type="ARBA" id="ARBA00023014"/>
    </source>
</evidence>
<dbReference type="GO" id="GO:0046872">
    <property type="term" value="F:metal ion binding"/>
    <property type="evidence" value="ECO:0007669"/>
    <property type="project" value="UniProtKB-KW"/>
</dbReference>
<gene>
    <name evidence="6" type="ORF">EEJ42_36710</name>
</gene>
<dbReference type="GO" id="GO:0051536">
    <property type="term" value="F:iron-sulfur cluster binding"/>
    <property type="evidence" value="ECO:0007669"/>
    <property type="project" value="UniProtKB-KW"/>
</dbReference>
<evidence type="ECO:0000259" key="5">
    <source>
        <dbReference type="Pfam" id="PF04055"/>
    </source>
</evidence>
<dbReference type="NCBIfam" id="TIGR04269">
    <property type="entry name" value="SAM_SPASM_FxsB"/>
    <property type="match status" value="1"/>
</dbReference>
<reference evidence="6 7" key="1">
    <citation type="submission" date="2018-11" db="EMBL/GenBank/DDBJ databases">
        <title>The Potential of Streptomyces as Biocontrol Agents against the Tomato grey mould, Botrytis cinerea (Gray mold) Frontiers in Microbiology.</title>
        <authorList>
            <person name="Li D."/>
        </authorList>
    </citation>
    <scope>NUCLEOTIDE SEQUENCE [LARGE SCALE GENOMIC DNA]</scope>
    <source>
        <strain evidence="6 7">NEAU-LD23</strain>
    </source>
</reference>
<sequence length="395" mass="42931">MDVPGLRAAGVPRLPFREFLLKVHSRCNLACDHCYVYQGADQSWRDQPRAMAWPTAERTCRRIADHAAAHRLPSVRVLLHGGEPLLAGAEFLGRLVRRLRALLPHHTRLDVLAQTNGTLVDEAVLRLCHDHGILLGVSMDGDPAVHDRHRARADGGGSHQAVADALTLLGRPEHRPLWAGVLCTVDVTADPAATYRHLMSFAPPAIDLLLPLGHWGSPPPGRTADPRHVPYARWLTTVFDLWYGAPEQTVRLPFFESVLDLLLGGTSRVESVGGGPSRLVVVETDGRLTQSDLLKTAYAGAPDTGCDVFRHGLDDLLDHPGIVARQLGRDALAAECRACPVEAVCGGGLYPHRYRPGAGFRNPSVYSPDLKAFIRHVADVVRADLARLSGAGTVR</sequence>
<dbReference type="SFLD" id="SFLDS00029">
    <property type="entry name" value="Radical_SAM"/>
    <property type="match status" value="1"/>
</dbReference>